<feature type="domain" description="SGNH hydrolase-type esterase" evidence="1">
    <location>
        <begin position="8"/>
        <end position="184"/>
    </location>
</feature>
<gene>
    <name evidence="2" type="ORF">UFOPK1412_00936</name>
</gene>
<dbReference type="AlphaFoldDB" id="A0A6J6C3V8"/>
<dbReference type="PANTHER" id="PTHR43784:SF2">
    <property type="entry name" value="GDSL-LIKE LIPASE_ACYLHYDROLASE, PUTATIVE (AFU_ORTHOLOGUE AFUA_2G00820)-RELATED"/>
    <property type="match status" value="1"/>
</dbReference>
<dbReference type="InterPro" id="IPR036514">
    <property type="entry name" value="SGNH_hydro_sf"/>
</dbReference>
<proteinExistence type="predicted"/>
<dbReference type="Gene3D" id="3.40.50.1110">
    <property type="entry name" value="SGNH hydrolase"/>
    <property type="match status" value="1"/>
</dbReference>
<dbReference type="PANTHER" id="PTHR43784">
    <property type="entry name" value="GDSL-LIKE LIPASE/ACYLHYDROLASE, PUTATIVE (AFU_ORTHOLOGUE AFUA_2G00820)-RELATED"/>
    <property type="match status" value="1"/>
</dbReference>
<name>A0A6J6C3V8_9ZZZZ</name>
<dbReference type="SUPFAM" id="SSF52266">
    <property type="entry name" value="SGNH hydrolase"/>
    <property type="match status" value="1"/>
</dbReference>
<accession>A0A6J6C3V8</accession>
<sequence length="261" mass="29235">MIYSRFIALGDSFTEGMCDEKKYGHYRGWADRVADVMATFHPDFKYSNLAIRGKLVRQVIDEQIEAALAQVTGPETLISFHAGANDVIRPGYKPEIVLTQYADAVRRLAASGATIMVFTVLERTGNTGKTAKMWEARFGGFNNNVRTVAAEVGAIVADANEEPAFSDRRFLAFDRLHLNAMGHDRVAQAVLEKLELPFDHSWRTPLPPAKPEPKALRAFVTAIWFITFALPWMWRRARGKSSGDGRSCKYPIAISWPLNLD</sequence>
<dbReference type="Pfam" id="PF13472">
    <property type="entry name" value="Lipase_GDSL_2"/>
    <property type="match status" value="1"/>
</dbReference>
<dbReference type="CDD" id="cd01832">
    <property type="entry name" value="SGNH_hydrolase_like_1"/>
    <property type="match status" value="1"/>
</dbReference>
<evidence type="ECO:0000313" key="2">
    <source>
        <dbReference type="EMBL" id="CAB4546041.1"/>
    </source>
</evidence>
<dbReference type="EMBL" id="CAEZSI010000144">
    <property type="protein sequence ID" value="CAB4546041.1"/>
    <property type="molecule type" value="Genomic_DNA"/>
</dbReference>
<organism evidence="2">
    <name type="scientific">freshwater metagenome</name>
    <dbReference type="NCBI Taxonomy" id="449393"/>
    <lineage>
        <taxon>unclassified sequences</taxon>
        <taxon>metagenomes</taxon>
        <taxon>ecological metagenomes</taxon>
    </lineage>
</organism>
<protein>
    <submittedName>
        <fullName evidence="2">Unannotated protein</fullName>
    </submittedName>
</protein>
<dbReference type="InterPro" id="IPR013830">
    <property type="entry name" value="SGNH_hydro"/>
</dbReference>
<evidence type="ECO:0000259" key="1">
    <source>
        <dbReference type="Pfam" id="PF13472"/>
    </source>
</evidence>
<dbReference type="InterPro" id="IPR053140">
    <property type="entry name" value="GDSL_Rv0518-like"/>
</dbReference>
<reference evidence="2" key="1">
    <citation type="submission" date="2020-05" db="EMBL/GenBank/DDBJ databases">
        <authorList>
            <person name="Chiriac C."/>
            <person name="Salcher M."/>
            <person name="Ghai R."/>
            <person name="Kavagutti S V."/>
        </authorList>
    </citation>
    <scope>NUCLEOTIDE SEQUENCE</scope>
</reference>